<protein>
    <submittedName>
        <fullName evidence="10">TolC family protein</fullName>
    </submittedName>
</protein>
<evidence type="ECO:0000256" key="3">
    <source>
        <dbReference type="ARBA" id="ARBA00022448"/>
    </source>
</evidence>
<keyword evidence="7" id="KW-0998">Cell outer membrane</keyword>
<reference evidence="10 11" key="1">
    <citation type="submission" date="2018-09" db="EMBL/GenBank/DDBJ databases">
        <title>Genome sequencing of strain 6GH32-13.</title>
        <authorList>
            <person name="Weon H.-Y."/>
            <person name="Heo J."/>
            <person name="Kwon S.-W."/>
        </authorList>
    </citation>
    <scope>NUCLEOTIDE SEQUENCE [LARGE SCALE GENOMIC DNA]</scope>
    <source>
        <strain evidence="10 11">5GH32-13</strain>
    </source>
</reference>
<evidence type="ECO:0000256" key="8">
    <source>
        <dbReference type="SAM" id="Coils"/>
    </source>
</evidence>
<name>A0A3B7MNU1_9BACT</name>
<keyword evidence="5" id="KW-0812">Transmembrane</keyword>
<evidence type="ECO:0000256" key="1">
    <source>
        <dbReference type="ARBA" id="ARBA00004442"/>
    </source>
</evidence>
<evidence type="ECO:0000256" key="9">
    <source>
        <dbReference type="SAM" id="SignalP"/>
    </source>
</evidence>
<dbReference type="OrthoDB" id="9771205at2"/>
<keyword evidence="6" id="KW-0472">Membrane</keyword>
<accession>A0A3B7MNU1</accession>
<organism evidence="10 11">
    <name type="scientific">Paraflavitalea soli</name>
    <dbReference type="NCBI Taxonomy" id="2315862"/>
    <lineage>
        <taxon>Bacteria</taxon>
        <taxon>Pseudomonadati</taxon>
        <taxon>Bacteroidota</taxon>
        <taxon>Chitinophagia</taxon>
        <taxon>Chitinophagales</taxon>
        <taxon>Chitinophagaceae</taxon>
        <taxon>Paraflavitalea</taxon>
    </lineage>
</organism>
<keyword evidence="4" id="KW-1134">Transmembrane beta strand</keyword>
<evidence type="ECO:0000256" key="6">
    <source>
        <dbReference type="ARBA" id="ARBA00023136"/>
    </source>
</evidence>
<dbReference type="KEGG" id="pseg:D3H65_12325"/>
<dbReference type="EMBL" id="CP032157">
    <property type="protein sequence ID" value="AXY74720.1"/>
    <property type="molecule type" value="Genomic_DNA"/>
</dbReference>
<dbReference type="Gene3D" id="1.20.1600.10">
    <property type="entry name" value="Outer membrane efflux proteins (OEP)"/>
    <property type="match status" value="1"/>
</dbReference>
<feature type="coiled-coil region" evidence="8">
    <location>
        <begin position="158"/>
        <end position="185"/>
    </location>
</feature>
<evidence type="ECO:0000256" key="4">
    <source>
        <dbReference type="ARBA" id="ARBA00022452"/>
    </source>
</evidence>
<evidence type="ECO:0000313" key="11">
    <source>
        <dbReference type="Proteomes" id="UP000263900"/>
    </source>
</evidence>
<feature type="chain" id="PRO_5017719202" evidence="9">
    <location>
        <begin position="24"/>
        <end position="446"/>
    </location>
</feature>
<dbReference type="AlphaFoldDB" id="A0A3B7MNU1"/>
<keyword evidence="9" id="KW-0732">Signal</keyword>
<dbReference type="PANTHER" id="PTHR30026:SF20">
    <property type="entry name" value="OUTER MEMBRANE PROTEIN TOLC"/>
    <property type="match status" value="1"/>
</dbReference>
<dbReference type="GO" id="GO:0015562">
    <property type="term" value="F:efflux transmembrane transporter activity"/>
    <property type="evidence" value="ECO:0007669"/>
    <property type="project" value="InterPro"/>
</dbReference>
<dbReference type="GO" id="GO:1990281">
    <property type="term" value="C:efflux pump complex"/>
    <property type="evidence" value="ECO:0007669"/>
    <property type="project" value="TreeGrafter"/>
</dbReference>
<dbReference type="InterPro" id="IPR051906">
    <property type="entry name" value="TolC-like"/>
</dbReference>
<comment type="similarity">
    <text evidence="2">Belongs to the outer membrane factor (OMF) (TC 1.B.17) family.</text>
</comment>
<keyword evidence="3" id="KW-0813">Transport</keyword>
<dbReference type="Proteomes" id="UP000263900">
    <property type="component" value="Chromosome"/>
</dbReference>
<evidence type="ECO:0000313" key="10">
    <source>
        <dbReference type="EMBL" id="AXY74720.1"/>
    </source>
</evidence>
<sequence length="446" mass="50524">MHFIMRSLLVFVFSLTLLTPVLAQDSLTLEQAIMAALKNNYDILLTRNDSASYALDNSYAWAAFLPQLNGTASTTWNRNNQQLKFSKRNGGGDSSVTRDAVKTHNTNYALNLNWTLFDGLKMFATRNKLEELEKLGELGVKTQVVNTVASVVNGYYIIVRQKQQLKAIEEQISINEERVKLADKKLSVGLGSKPELLQARVDLNAQKAAQLTQLTLINQLRDRLNQLIGFRTGATYDVSDSIPLNTTLQFGELANKFEETNPSLLFAKKNIDIARITLRERKADLFPILSFNSAYNFTQSDNSVAVNINQPFFNRNKGFNYGFGLNVPILNGFNTKRLIKQAELDIRYQQLVYANQRSQIDVGLSNSFKDYELQKRLLALEEDNIALAKENVMIALERFRQGVSTFLELREAQISLQDAYNRLIAARYNTKLAETELLRLKGDLVK</sequence>
<evidence type="ECO:0000256" key="7">
    <source>
        <dbReference type="ARBA" id="ARBA00023237"/>
    </source>
</evidence>
<gene>
    <name evidence="10" type="ORF">D3H65_12325</name>
</gene>
<evidence type="ECO:0000256" key="5">
    <source>
        <dbReference type="ARBA" id="ARBA00022692"/>
    </source>
</evidence>
<comment type="subcellular location">
    <subcellularLocation>
        <location evidence="1">Cell outer membrane</location>
    </subcellularLocation>
</comment>
<evidence type="ECO:0000256" key="2">
    <source>
        <dbReference type="ARBA" id="ARBA00007613"/>
    </source>
</evidence>
<dbReference type="PANTHER" id="PTHR30026">
    <property type="entry name" value="OUTER MEMBRANE PROTEIN TOLC"/>
    <property type="match status" value="1"/>
</dbReference>
<feature type="signal peptide" evidence="9">
    <location>
        <begin position="1"/>
        <end position="23"/>
    </location>
</feature>
<proteinExistence type="inferred from homology"/>
<dbReference type="SUPFAM" id="SSF56954">
    <property type="entry name" value="Outer membrane efflux proteins (OEP)"/>
    <property type="match status" value="1"/>
</dbReference>
<keyword evidence="8" id="KW-0175">Coiled coil</keyword>
<dbReference type="GO" id="GO:0009279">
    <property type="term" value="C:cell outer membrane"/>
    <property type="evidence" value="ECO:0007669"/>
    <property type="project" value="UniProtKB-SubCell"/>
</dbReference>
<keyword evidence="11" id="KW-1185">Reference proteome</keyword>
<dbReference type="Pfam" id="PF02321">
    <property type="entry name" value="OEP"/>
    <property type="match status" value="2"/>
</dbReference>
<dbReference type="InterPro" id="IPR003423">
    <property type="entry name" value="OMP_efflux"/>
</dbReference>
<dbReference type="GO" id="GO:0015288">
    <property type="term" value="F:porin activity"/>
    <property type="evidence" value="ECO:0007669"/>
    <property type="project" value="TreeGrafter"/>
</dbReference>